<keyword evidence="2" id="KW-1133">Transmembrane helix</keyword>
<feature type="compositionally biased region" description="Low complexity" evidence="1">
    <location>
        <begin position="1"/>
        <end position="22"/>
    </location>
</feature>
<feature type="transmembrane region" description="Helical" evidence="2">
    <location>
        <begin position="249"/>
        <end position="267"/>
    </location>
</feature>
<evidence type="ECO:0000256" key="2">
    <source>
        <dbReference type="SAM" id="Phobius"/>
    </source>
</evidence>
<dbReference type="Proteomes" id="UP000011693">
    <property type="component" value="Unassembled WGS sequence"/>
</dbReference>
<accession>M0AS81</accession>
<dbReference type="OrthoDB" id="163483at2157"/>
<proteinExistence type="predicted"/>
<organism evidence="3 4">
    <name type="scientific">Natrialba chahannaoensis JCM 10990</name>
    <dbReference type="NCBI Taxonomy" id="1227492"/>
    <lineage>
        <taxon>Archaea</taxon>
        <taxon>Methanobacteriati</taxon>
        <taxon>Methanobacteriota</taxon>
        <taxon>Stenosarchaea group</taxon>
        <taxon>Halobacteria</taxon>
        <taxon>Halobacteriales</taxon>
        <taxon>Natrialbaceae</taxon>
        <taxon>Natrialba</taxon>
    </lineage>
</organism>
<evidence type="ECO:0000256" key="1">
    <source>
        <dbReference type="SAM" id="MobiDB-lite"/>
    </source>
</evidence>
<feature type="transmembrane region" description="Helical" evidence="2">
    <location>
        <begin position="115"/>
        <end position="142"/>
    </location>
</feature>
<keyword evidence="4" id="KW-1185">Reference proteome</keyword>
<feature type="transmembrane region" description="Helical" evidence="2">
    <location>
        <begin position="50"/>
        <end position="68"/>
    </location>
</feature>
<dbReference type="RefSeq" id="WP_006166838.1">
    <property type="nucleotide sequence ID" value="NZ_AOIN01000044.1"/>
</dbReference>
<evidence type="ECO:0000313" key="3">
    <source>
        <dbReference type="EMBL" id="ELZ01546.1"/>
    </source>
</evidence>
<comment type="caution">
    <text evidence="3">The sequence shown here is derived from an EMBL/GenBank/DDBJ whole genome shotgun (WGS) entry which is preliminary data.</text>
</comment>
<feature type="transmembrane region" description="Helical" evidence="2">
    <location>
        <begin position="224"/>
        <end position="243"/>
    </location>
</feature>
<keyword evidence="2" id="KW-0812">Transmembrane</keyword>
<sequence>MSDGAAGRDSGPGSGPDSNSGPHSDRDDRPAWYVARALSTAIARLGRNPLLLAPFALAGFVLAVIDTMRRHDPIPVLEYGGLDRATIHLEYAGYPTATGQTTLPLESLVGIELPYLVWGGGLYVLSLLAVSAAGVLTFTALLDDEAHLGPLPSYFGLVVGFDLGYRLLSSVEFLQNLGLLGIVPLVLILFVLVLLFPAPGLVAAGASPWTAVRRSEDVVRGERWTVLGLVLLLGICAWVLASVPVVGPFLTGALIAPLHAALIVSLFEYRRAGERFWAPSEP</sequence>
<dbReference type="AlphaFoldDB" id="M0AS81"/>
<keyword evidence="2" id="KW-0472">Membrane</keyword>
<protein>
    <submittedName>
        <fullName evidence="3">Uncharacterized protein</fullName>
    </submittedName>
</protein>
<evidence type="ECO:0000313" key="4">
    <source>
        <dbReference type="Proteomes" id="UP000011693"/>
    </source>
</evidence>
<feature type="transmembrane region" description="Helical" evidence="2">
    <location>
        <begin position="177"/>
        <end position="203"/>
    </location>
</feature>
<feature type="region of interest" description="Disordered" evidence="1">
    <location>
        <begin position="1"/>
        <end position="28"/>
    </location>
</feature>
<dbReference type="PATRIC" id="fig|1227492.4.peg.1404"/>
<reference evidence="3 4" key="1">
    <citation type="journal article" date="2014" name="PLoS Genet.">
        <title>Phylogenetically driven sequencing of extremely halophilic archaea reveals strategies for static and dynamic osmo-response.</title>
        <authorList>
            <person name="Becker E.A."/>
            <person name="Seitzer P.M."/>
            <person name="Tritt A."/>
            <person name="Larsen D."/>
            <person name="Krusor M."/>
            <person name="Yao A.I."/>
            <person name="Wu D."/>
            <person name="Madern D."/>
            <person name="Eisen J.A."/>
            <person name="Darling A.E."/>
            <person name="Facciotti M.T."/>
        </authorList>
    </citation>
    <scope>NUCLEOTIDE SEQUENCE [LARGE SCALE GENOMIC DNA]</scope>
    <source>
        <strain evidence="3 4">JCM 10990</strain>
    </source>
</reference>
<gene>
    <name evidence="3" type="ORF">C482_07219</name>
</gene>
<dbReference type="EMBL" id="AOIN01000044">
    <property type="protein sequence ID" value="ELZ01546.1"/>
    <property type="molecule type" value="Genomic_DNA"/>
</dbReference>
<dbReference type="STRING" id="1227492.C482_07219"/>
<name>M0AS81_9EURY</name>